<evidence type="ECO:0000313" key="7">
    <source>
        <dbReference type="Proteomes" id="UP000248326"/>
    </source>
</evidence>
<evidence type="ECO:0000256" key="4">
    <source>
        <dbReference type="ARBA" id="ARBA00022842"/>
    </source>
</evidence>
<dbReference type="SFLD" id="SFLDG01129">
    <property type="entry name" value="C1.5:_HAD__Beta-PGM__Phosphata"/>
    <property type="match status" value="1"/>
</dbReference>
<dbReference type="NCBIfam" id="TIGR01509">
    <property type="entry name" value="HAD-SF-IA-v3"/>
    <property type="match status" value="1"/>
</dbReference>
<keyword evidence="3" id="KW-0479">Metal-binding</keyword>
<keyword evidence="7" id="KW-1185">Reference proteome</keyword>
<dbReference type="SUPFAM" id="SSF56784">
    <property type="entry name" value="HAD-like"/>
    <property type="match status" value="1"/>
</dbReference>
<dbReference type="EMBL" id="QJSX01000003">
    <property type="protein sequence ID" value="PYE55182.1"/>
    <property type="molecule type" value="Genomic_DNA"/>
</dbReference>
<evidence type="ECO:0000256" key="2">
    <source>
        <dbReference type="ARBA" id="ARBA00006171"/>
    </source>
</evidence>
<protein>
    <submittedName>
        <fullName evidence="6">HAD superfamily hydrolase (TIGR01509 family)</fullName>
    </submittedName>
</protein>
<name>A0A318SES0_9DEIO</name>
<dbReference type="InterPro" id="IPR023198">
    <property type="entry name" value="PGP-like_dom2"/>
</dbReference>
<dbReference type="GO" id="GO:0016787">
    <property type="term" value="F:hydrolase activity"/>
    <property type="evidence" value="ECO:0007669"/>
    <property type="project" value="UniProtKB-KW"/>
</dbReference>
<evidence type="ECO:0000256" key="5">
    <source>
        <dbReference type="ARBA" id="ARBA00023277"/>
    </source>
</evidence>
<proteinExistence type="inferred from homology"/>
<dbReference type="InterPro" id="IPR036412">
    <property type="entry name" value="HAD-like_sf"/>
</dbReference>
<dbReference type="InterPro" id="IPR006439">
    <property type="entry name" value="HAD-SF_hydro_IA"/>
</dbReference>
<dbReference type="InterPro" id="IPR023214">
    <property type="entry name" value="HAD_sf"/>
</dbReference>
<evidence type="ECO:0000256" key="1">
    <source>
        <dbReference type="ARBA" id="ARBA00001946"/>
    </source>
</evidence>
<dbReference type="PANTHER" id="PTHR46193">
    <property type="entry name" value="6-PHOSPHOGLUCONATE PHOSPHATASE"/>
    <property type="match status" value="1"/>
</dbReference>
<dbReference type="GO" id="GO:0046872">
    <property type="term" value="F:metal ion binding"/>
    <property type="evidence" value="ECO:0007669"/>
    <property type="project" value="UniProtKB-KW"/>
</dbReference>
<accession>A0A318SES0</accession>
<keyword evidence="4" id="KW-0460">Magnesium</keyword>
<keyword evidence="6" id="KW-0378">Hydrolase</keyword>
<comment type="similarity">
    <text evidence="2">Belongs to the HAD-like hydrolase superfamily. CbbY/CbbZ/Gph/YieH family.</text>
</comment>
<evidence type="ECO:0000256" key="3">
    <source>
        <dbReference type="ARBA" id="ARBA00022723"/>
    </source>
</evidence>
<dbReference type="SFLD" id="SFLDS00003">
    <property type="entry name" value="Haloacid_Dehalogenase"/>
    <property type="match status" value="1"/>
</dbReference>
<reference evidence="6 7" key="1">
    <citation type="submission" date="2018-06" db="EMBL/GenBank/DDBJ databases">
        <title>Genomic Encyclopedia of Type Strains, Phase IV (KMG-IV): sequencing the most valuable type-strain genomes for metagenomic binning, comparative biology and taxonomic classification.</title>
        <authorList>
            <person name="Goeker M."/>
        </authorList>
    </citation>
    <scope>NUCLEOTIDE SEQUENCE [LARGE SCALE GENOMIC DNA]</scope>
    <source>
        <strain evidence="6 7">DSM 18048</strain>
    </source>
</reference>
<dbReference type="Gene3D" id="3.40.50.1000">
    <property type="entry name" value="HAD superfamily/HAD-like"/>
    <property type="match status" value="1"/>
</dbReference>
<organism evidence="6 7">
    <name type="scientific">Deinococcus yavapaiensis KR-236</name>
    <dbReference type="NCBI Taxonomy" id="694435"/>
    <lineage>
        <taxon>Bacteria</taxon>
        <taxon>Thermotogati</taxon>
        <taxon>Deinococcota</taxon>
        <taxon>Deinococci</taxon>
        <taxon>Deinococcales</taxon>
        <taxon>Deinococcaceae</taxon>
        <taxon>Deinococcus</taxon>
    </lineage>
</organism>
<keyword evidence="5" id="KW-0119">Carbohydrate metabolism</keyword>
<dbReference type="Pfam" id="PF00702">
    <property type="entry name" value="Hydrolase"/>
    <property type="match status" value="1"/>
</dbReference>
<dbReference type="Gene3D" id="1.10.150.240">
    <property type="entry name" value="Putative phosphatase, domain 2"/>
    <property type="match status" value="1"/>
</dbReference>
<dbReference type="Proteomes" id="UP000248326">
    <property type="component" value="Unassembled WGS sequence"/>
</dbReference>
<dbReference type="PANTHER" id="PTHR46193:SF18">
    <property type="entry name" value="HEXITOL PHOSPHATASE B"/>
    <property type="match status" value="1"/>
</dbReference>
<comment type="caution">
    <text evidence="6">The sequence shown here is derived from an EMBL/GenBank/DDBJ whole genome shotgun (WGS) entry which is preliminary data.</text>
</comment>
<evidence type="ECO:0000313" key="6">
    <source>
        <dbReference type="EMBL" id="PYE55182.1"/>
    </source>
</evidence>
<gene>
    <name evidence="6" type="ORF">DES52_10311</name>
</gene>
<dbReference type="InterPro" id="IPR051600">
    <property type="entry name" value="Beta-PGM-like"/>
</dbReference>
<dbReference type="AlphaFoldDB" id="A0A318SES0"/>
<comment type="cofactor">
    <cofactor evidence="1">
        <name>Mg(2+)</name>
        <dbReference type="ChEBI" id="CHEBI:18420"/>
    </cofactor>
</comment>
<sequence>MGLPLAFRQAVYSVLVTTFLPWPRGVLFDMDGVLTHNNAFHRLAWREVARELLKLDLSDHDLDTKVDGGRNPEIMERLTGRAPSAAEALALHVAKEERYRDLALGALREVTGLGAYLDLLDDRGIPYALVTSADEQNVEFGLDALGLTGRFEARVLGSDVERGKPHPEPYLKGADLLGLPPTVCLAHEDAISGVRSAAQAGCFVCGITTTQSADALVDAGATWAVPDFATWLAVLPFRDDA</sequence>